<evidence type="ECO:0000313" key="3">
    <source>
        <dbReference type="Proteomes" id="UP000700596"/>
    </source>
</evidence>
<dbReference type="Proteomes" id="UP000700596">
    <property type="component" value="Unassembled WGS sequence"/>
</dbReference>
<keyword evidence="1" id="KW-0472">Membrane</keyword>
<protein>
    <submittedName>
        <fullName evidence="2">Uncharacterized protein</fullName>
    </submittedName>
</protein>
<comment type="caution">
    <text evidence="2">The sequence shown here is derived from an EMBL/GenBank/DDBJ whole genome shotgun (WGS) entry which is preliminary data.</text>
</comment>
<dbReference type="EMBL" id="JAGMWT010000013">
    <property type="protein sequence ID" value="KAH7117713.1"/>
    <property type="molecule type" value="Genomic_DNA"/>
</dbReference>
<proteinExistence type="predicted"/>
<keyword evidence="1" id="KW-0812">Transmembrane</keyword>
<evidence type="ECO:0000313" key="2">
    <source>
        <dbReference type="EMBL" id="KAH7117713.1"/>
    </source>
</evidence>
<keyword evidence="3" id="KW-1185">Reference proteome</keyword>
<keyword evidence="1" id="KW-1133">Transmembrane helix</keyword>
<reference evidence="2" key="1">
    <citation type="journal article" date="2021" name="Nat. Commun.">
        <title>Genetic determinants of endophytism in the Arabidopsis root mycobiome.</title>
        <authorList>
            <person name="Mesny F."/>
            <person name="Miyauchi S."/>
            <person name="Thiergart T."/>
            <person name="Pickel B."/>
            <person name="Atanasova L."/>
            <person name="Karlsson M."/>
            <person name="Huettel B."/>
            <person name="Barry K.W."/>
            <person name="Haridas S."/>
            <person name="Chen C."/>
            <person name="Bauer D."/>
            <person name="Andreopoulos W."/>
            <person name="Pangilinan J."/>
            <person name="LaButti K."/>
            <person name="Riley R."/>
            <person name="Lipzen A."/>
            <person name="Clum A."/>
            <person name="Drula E."/>
            <person name="Henrissat B."/>
            <person name="Kohler A."/>
            <person name="Grigoriev I.V."/>
            <person name="Martin F.M."/>
            <person name="Hacquard S."/>
        </authorList>
    </citation>
    <scope>NUCLEOTIDE SEQUENCE</scope>
    <source>
        <strain evidence="2">MPI-CAGE-CH-0243</strain>
    </source>
</reference>
<feature type="transmembrane region" description="Helical" evidence="1">
    <location>
        <begin position="30"/>
        <end position="53"/>
    </location>
</feature>
<gene>
    <name evidence="2" type="ORF">B0J11DRAFT_90012</name>
</gene>
<name>A0A9P9DEK9_9PLEO</name>
<evidence type="ECO:0000256" key="1">
    <source>
        <dbReference type="SAM" id="Phobius"/>
    </source>
</evidence>
<organism evidence="2 3">
    <name type="scientific">Dendryphion nanum</name>
    <dbReference type="NCBI Taxonomy" id="256645"/>
    <lineage>
        <taxon>Eukaryota</taxon>
        <taxon>Fungi</taxon>
        <taxon>Dikarya</taxon>
        <taxon>Ascomycota</taxon>
        <taxon>Pezizomycotina</taxon>
        <taxon>Dothideomycetes</taxon>
        <taxon>Pleosporomycetidae</taxon>
        <taxon>Pleosporales</taxon>
        <taxon>Torulaceae</taxon>
        <taxon>Dendryphion</taxon>
    </lineage>
</organism>
<dbReference type="AlphaFoldDB" id="A0A9P9DEK9"/>
<accession>A0A9P9DEK9</accession>
<sequence length="104" mass="12217">MRPLFFVPLFPCFWCSFCSLVRYSALFPGFCFFCVVHLSEWITLLFLFGLAFLKWKPFFCCICVCERGTERRRIVCIVVVGDVGGRQSSNHVYAYICIRIHIRI</sequence>